<dbReference type="Gene3D" id="1.20.1250.20">
    <property type="entry name" value="MFS general substrate transporter like domains"/>
    <property type="match status" value="1"/>
</dbReference>
<feature type="transmembrane region" description="Helical" evidence="1">
    <location>
        <begin position="128"/>
        <end position="150"/>
    </location>
</feature>
<sequence>MNKSKKYLIEFVLFFTYALFAMSWKAGDMLIAKMGFTASQMAIMTNAINVAKIIGSLSAAGIIARLGNRKVFSYSTLLIFLGILLPFVNGFPLIFLVRFTLGLGGALVLVTINPIVAKIFSKEELTIVNGLNAVAFNVGLAITLTLASSISSNPSLSIKVISFTLLILTFLWNYISSSIDEGTFSQNSSTHSFTLVDGLKDSFNWIFSLSYCGLLGFYLVSFTFMKPENVKYVIYFGVIGAIVGTIQAKKIENKLNFVRVSAFLQLLSAIGFMVLYNSSVVKFIGMSLGFFIFLPMAAFVTLAFNRPNITPREISVTFSIFWALSYFMSIIIIQAFAFFKDNLGDSSAFIFIVLVEATFFLGTTFFMKNPKKIPEVKTC</sequence>
<evidence type="ECO:0008006" key="4">
    <source>
        <dbReference type="Google" id="ProtNLM"/>
    </source>
</evidence>
<keyword evidence="1" id="KW-0812">Transmembrane</keyword>
<feature type="transmembrane region" description="Helical" evidence="1">
    <location>
        <begin position="94"/>
        <end position="116"/>
    </location>
</feature>
<dbReference type="AlphaFoldDB" id="U7V9W8"/>
<feature type="transmembrane region" description="Helical" evidence="1">
    <location>
        <begin position="156"/>
        <end position="175"/>
    </location>
</feature>
<feature type="transmembrane region" description="Helical" evidence="1">
    <location>
        <begin position="283"/>
        <end position="304"/>
    </location>
</feature>
<feature type="transmembrane region" description="Helical" evidence="1">
    <location>
        <begin position="71"/>
        <end position="88"/>
    </location>
</feature>
<dbReference type="GO" id="GO:0022857">
    <property type="term" value="F:transmembrane transporter activity"/>
    <property type="evidence" value="ECO:0007669"/>
    <property type="project" value="InterPro"/>
</dbReference>
<feature type="transmembrane region" description="Helical" evidence="1">
    <location>
        <begin position="348"/>
        <end position="367"/>
    </location>
</feature>
<dbReference type="HOGENOM" id="CLU_056507_1_1_0"/>
<keyword evidence="1" id="KW-1133">Transmembrane helix</keyword>
<dbReference type="InterPro" id="IPR036259">
    <property type="entry name" value="MFS_trans_sf"/>
</dbReference>
<dbReference type="STRING" id="1319815.HMPREF0202_01587"/>
<feature type="transmembrane region" description="Helical" evidence="1">
    <location>
        <begin position="260"/>
        <end position="277"/>
    </location>
</feature>
<comment type="caution">
    <text evidence="2">The sequence shown here is derived from an EMBL/GenBank/DDBJ whole genome shotgun (WGS) entry which is preliminary data.</text>
</comment>
<name>U7V9W8_9FUSO</name>
<keyword evidence="3" id="KW-1185">Reference proteome</keyword>
<dbReference type="Proteomes" id="UP000017081">
    <property type="component" value="Unassembled WGS sequence"/>
</dbReference>
<evidence type="ECO:0000313" key="3">
    <source>
        <dbReference type="Proteomes" id="UP000017081"/>
    </source>
</evidence>
<dbReference type="EMBL" id="AXZF01000062">
    <property type="protein sequence ID" value="ERT68507.1"/>
    <property type="molecule type" value="Genomic_DNA"/>
</dbReference>
<dbReference type="SUPFAM" id="SSF103473">
    <property type="entry name" value="MFS general substrate transporter"/>
    <property type="match status" value="1"/>
</dbReference>
<organism evidence="2 3">
    <name type="scientific">Cetobacterium somerae ATCC BAA-474</name>
    <dbReference type="NCBI Taxonomy" id="1319815"/>
    <lineage>
        <taxon>Bacteria</taxon>
        <taxon>Fusobacteriati</taxon>
        <taxon>Fusobacteriota</taxon>
        <taxon>Fusobacteriia</taxon>
        <taxon>Fusobacteriales</taxon>
        <taxon>Fusobacteriaceae</taxon>
        <taxon>Cetobacterium</taxon>
    </lineage>
</organism>
<feature type="transmembrane region" description="Helical" evidence="1">
    <location>
        <begin position="203"/>
        <end position="224"/>
    </location>
</feature>
<proteinExistence type="predicted"/>
<dbReference type="InterPro" id="IPR011701">
    <property type="entry name" value="MFS"/>
</dbReference>
<evidence type="ECO:0000256" key="1">
    <source>
        <dbReference type="SAM" id="Phobius"/>
    </source>
</evidence>
<accession>U7V9W8</accession>
<protein>
    <recommendedName>
        <fullName evidence="4">Transporter, major facilitator family protein</fullName>
    </recommendedName>
</protein>
<feature type="transmembrane region" description="Helical" evidence="1">
    <location>
        <begin position="7"/>
        <end position="24"/>
    </location>
</feature>
<feature type="transmembrane region" description="Helical" evidence="1">
    <location>
        <begin position="316"/>
        <end position="336"/>
    </location>
</feature>
<dbReference type="PATRIC" id="fig|1319815.3.peg.1531"/>
<keyword evidence="1" id="KW-0472">Membrane</keyword>
<dbReference type="RefSeq" id="WP_023051125.1">
    <property type="nucleotide sequence ID" value="NZ_CP173060.2"/>
</dbReference>
<gene>
    <name evidence="2" type="ORF">HMPREF0202_01587</name>
</gene>
<evidence type="ECO:0000313" key="2">
    <source>
        <dbReference type="EMBL" id="ERT68507.1"/>
    </source>
</evidence>
<feature type="transmembrane region" description="Helical" evidence="1">
    <location>
        <begin position="230"/>
        <end position="248"/>
    </location>
</feature>
<dbReference type="eggNOG" id="COG2807">
    <property type="taxonomic scope" value="Bacteria"/>
</dbReference>
<reference evidence="2 3" key="1">
    <citation type="submission" date="2013-08" db="EMBL/GenBank/DDBJ databases">
        <authorList>
            <person name="Weinstock G."/>
            <person name="Sodergren E."/>
            <person name="Wylie T."/>
            <person name="Fulton L."/>
            <person name="Fulton R."/>
            <person name="Fronick C."/>
            <person name="O'Laughlin M."/>
            <person name="Godfrey J."/>
            <person name="Miner T."/>
            <person name="Herter B."/>
            <person name="Appelbaum E."/>
            <person name="Cordes M."/>
            <person name="Lek S."/>
            <person name="Wollam A."/>
            <person name="Pepin K.H."/>
            <person name="Palsikar V.B."/>
            <person name="Mitreva M."/>
            <person name="Wilson R.K."/>
        </authorList>
    </citation>
    <scope>NUCLEOTIDE SEQUENCE [LARGE SCALE GENOMIC DNA]</scope>
    <source>
        <strain evidence="2 3">ATCC BAA-474</strain>
    </source>
</reference>
<dbReference type="Pfam" id="PF07690">
    <property type="entry name" value="MFS_1"/>
    <property type="match status" value="1"/>
</dbReference>
<feature type="transmembrane region" description="Helical" evidence="1">
    <location>
        <begin position="44"/>
        <end position="64"/>
    </location>
</feature>